<evidence type="ECO:0000256" key="1">
    <source>
        <dbReference type="SAM" id="MobiDB-lite"/>
    </source>
</evidence>
<feature type="region of interest" description="Disordered" evidence="1">
    <location>
        <begin position="50"/>
        <end position="102"/>
    </location>
</feature>
<dbReference type="EMBL" id="JBHSYM010000073">
    <property type="protein sequence ID" value="MFC7016036.1"/>
    <property type="molecule type" value="Genomic_DNA"/>
</dbReference>
<protein>
    <submittedName>
        <fullName evidence="2">Uncharacterized protein</fullName>
    </submittedName>
</protein>
<feature type="compositionally biased region" description="Basic residues" evidence="1">
    <location>
        <begin position="80"/>
        <end position="90"/>
    </location>
</feature>
<keyword evidence="3" id="KW-1185">Reference proteome</keyword>
<feature type="compositionally biased region" description="Low complexity" evidence="1">
    <location>
        <begin position="53"/>
        <end position="66"/>
    </location>
</feature>
<sequence length="243" mass="26898">MLEDLLRTEAEELHDQYDSHDTDDFLRRLAVRIAQDAARPARIARGVTDMASPPAQMQPPAQVQPPAGAPVPLRPASTRPRTRRGLRRRPTPILTPDPTTTPSAVVDHVRRLCEMVLRSNDIDSLAAFAADYDQTGARTFACLLYTLDRRESALYWWRFAAGAGDPLAAHLLAAHHAAVGITPDARLWRAMARMLGFTRDRHLPQPVRSTAHIAEGFAATVPWGSELSAFMTTSNLPRELATR</sequence>
<gene>
    <name evidence="2" type="ORF">ACFQMH_30940</name>
</gene>
<comment type="caution">
    <text evidence="2">The sequence shown here is derived from an EMBL/GenBank/DDBJ whole genome shotgun (WGS) entry which is preliminary data.</text>
</comment>
<feature type="compositionally biased region" description="Low complexity" evidence="1">
    <location>
        <begin position="91"/>
        <end position="102"/>
    </location>
</feature>
<accession>A0ABW2EB72</accession>
<dbReference type="RefSeq" id="WP_229881580.1">
    <property type="nucleotide sequence ID" value="NZ_BMWA01000030.1"/>
</dbReference>
<reference evidence="3" key="1">
    <citation type="journal article" date="2019" name="Int. J. Syst. Evol. Microbiol.">
        <title>The Global Catalogue of Microorganisms (GCM) 10K type strain sequencing project: providing services to taxonomists for standard genome sequencing and annotation.</title>
        <authorList>
            <consortium name="The Broad Institute Genomics Platform"/>
            <consortium name="The Broad Institute Genome Sequencing Center for Infectious Disease"/>
            <person name="Wu L."/>
            <person name="Ma J."/>
        </authorList>
    </citation>
    <scope>NUCLEOTIDE SEQUENCE [LARGE SCALE GENOMIC DNA]</scope>
    <source>
        <strain evidence="3">JCM 4855</strain>
    </source>
</reference>
<organism evidence="2 3">
    <name type="scientific">Streptomyces viridiviolaceus</name>
    <dbReference type="NCBI Taxonomy" id="68282"/>
    <lineage>
        <taxon>Bacteria</taxon>
        <taxon>Bacillati</taxon>
        <taxon>Actinomycetota</taxon>
        <taxon>Actinomycetes</taxon>
        <taxon>Kitasatosporales</taxon>
        <taxon>Streptomycetaceae</taxon>
        <taxon>Streptomyces</taxon>
    </lineage>
</organism>
<evidence type="ECO:0000313" key="3">
    <source>
        <dbReference type="Proteomes" id="UP001596409"/>
    </source>
</evidence>
<proteinExistence type="predicted"/>
<evidence type="ECO:0000313" key="2">
    <source>
        <dbReference type="EMBL" id="MFC7016036.1"/>
    </source>
</evidence>
<name>A0ABW2EB72_9ACTN</name>
<dbReference type="Proteomes" id="UP001596409">
    <property type="component" value="Unassembled WGS sequence"/>
</dbReference>